<sequence>MATLEKAIEIAAQVHEKQVDKAGEVYILHPLRLMLKMDTPLKMIVAVLHDVVEDSALNLEDLKAKGFSDTVLSSIDCLSRRPGEDYQKFIERVALNDTAREVKIADLEDNMNLQRLKKLDEKGLKRLEKYHKAWLRLR</sequence>
<proteinExistence type="predicted"/>
<dbReference type="EMBL" id="JBHPBY010000237">
    <property type="protein sequence ID" value="MFC1851884.1"/>
    <property type="molecule type" value="Genomic_DNA"/>
</dbReference>
<gene>
    <name evidence="1" type="ORF">ACFL27_16960</name>
</gene>
<comment type="caution">
    <text evidence="1">The sequence shown here is derived from an EMBL/GenBank/DDBJ whole genome shotgun (WGS) entry which is preliminary data.</text>
</comment>
<reference evidence="1 2" key="1">
    <citation type="submission" date="2024-09" db="EMBL/GenBank/DDBJ databases">
        <title>Laminarin stimulates single cell rates of sulfate reduction while oxygen inhibits transcriptomic activity in coastal marine sediment.</title>
        <authorList>
            <person name="Lindsay M."/>
            <person name="Orcutt B."/>
            <person name="Emerson D."/>
            <person name="Stepanauskas R."/>
            <person name="D'Angelo T."/>
        </authorList>
    </citation>
    <scope>NUCLEOTIDE SEQUENCE [LARGE SCALE GENOMIC DNA]</scope>
    <source>
        <strain evidence="1">SAG AM-311-K15</strain>
    </source>
</reference>
<organism evidence="1 2">
    <name type="scientific">candidate division CSSED10-310 bacterium</name>
    <dbReference type="NCBI Taxonomy" id="2855610"/>
    <lineage>
        <taxon>Bacteria</taxon>
        <taxon>Bacteria division CSSED10-310</taxon>
    </lineage>
</organism>
<accession>A0ABV6Z0A8</accession>
<evidence type="ECO:0000313" key="1">
    <source>
        <dbReference type="EMBL" id="MFC1851884.1"/>
    </source>
</evidence>
<dbReference type="SUPFAM" id="SSF109604">
    <property type="entry name" value="HD-domain/PDEase-like"/>
    <property type="match status" value="1"/>
</dbReference>
<name>A0ABV6Z0A8_UNCC1</name>
<dbReference type="Proteomes" id="UP001594351">
    <property type="component" value="Unassembled WGS sequence"/>
</dbReference>
<protein>
    <submittedName>
        <fullName evidence="1">GTP pyrophosphokinase</fullName>
    </submittedName>
</protein>
<dbReference type="Gene3D" id="1.10.3210.10">
    <property type="entry name" value="Hypothetical protein af1432"/>
    <property type="match status" value="1"/>
</dbReference>
<keyword evidence="2" id="KW-1185">Reference proteome</keyword>
<evidence type="ECO:0000313" key="2">
    <source>
        <dbReference type="Proteomes" id="UP001594351"/>
    </source>
</evidence>